<dbReference type="EMBL" id="RBVX01000018">
    <property type="protein sequence ID" value="RSL32071.1"/>
    <property type="molecule type" value="Genomic_DNA"/>
</dbReference>
<dbReference type="OrthoDB" id="9802862at2"/>
<evidence type="ECO:0000256" key="1">
    <source>
        <dbReference type="ARBA" id="ARBA00001947"/>
    </source>
</evidence>
<dbReference type="PANTHER" id="PTHR11705:SF143">
    <property type="entry name" value="SLL0236 PROTEIN"/>
    <property type="match status" value="1"/>
</dbReference>
<dbReference type="Gene3D" id="3.10.350.10">
    <property type="entry name" value="LysM domain"/>
    <property type="match status" value="1"/>
</dbReference>
<feature type="domain" description="Peptidase M14" evidence="9">
    <location>
        <begin position="62"/>
        <end position="346"/>
    </location>
</feature>
<keyword evidence="3" id="KW-0645">Protease</keyword>
<comment type="caution">
    <text evidence="10">The sequence shown here is derived from an EMBL/GenBank/DDBJ whole genome shotgun (WGS) entry which is preliminary data.</text>
</comment>
<keyword evidence="11" id="KW-1185">Reference proteome</keyword>
<evidence type="ECO:0000313" key="10">
    <source>
        <dbReference type="EMBL" id="RSL32071.1"/>
    </source>
</evidence>
<evidence type="ECO:0000256" key="2">
    <source>
        <dbReference type="ARBA" id="ARBA00005988"/>
    </source>
</evidence>
<evidence type="ECO:0000256" key="6">
    <source>
        <dbReference type="ARBA" id="ARBA00023049"/>
    </source>
</evidence>
<dbReference type="CDD" id="cd06229">
    <property type="entry name" value="M14_Endopeptidase_I"/>
    <property type="match status" value="1"/>
</dbReference>
<dbReference type="Proteomes" id="UP000275076">
    <property type="component" value="Unassembled WGS sequence"/>
</dbReference>
<keyword evidence="6" id="KW-0482">Metalloprotease</keyword>
<reference evidence="10 11" key="1">
    <citation type="submission" date="2018-10" db="EMBL/GenBank/DDBJ databases">
        <title>Draft genome sequence of Bacillus salarius IM0101, isolated from a hypersaline soil in Inner Mongolia, China.</title>
        <authorList>
            <person name="Yamprayoonswat W."/>
            <person name="Boonvisut S."/>
            <person name="Jumpathong W."/>
            <person name="Sittihan S."/>
            <person name="Ruangsuj P."/>
            <person name="Wanthongcharoen S."/>
            <person name="Thongpramul N."/>
            <person name="Pimmason S."/>
            <person name="Yu B."/>
            <person name="Yasawong M."/>
        </authorList>
    </citation>
    <scope>NUCLEOTIDE SEQUENCE [LARGE SCALE GENOMIC DNA]</scope>
    <source>
        <strain evidence="10 11">IM0101</strain>
    </source>
</reference>
<gene>
    <name evidence="10" type="ORF">D7Z54_17910</name>
</gene>
<dbReference type="PROSITE" id="PS52035">
    <property type="entry name" value="PEPTIDASE_M14"/>
    <property type="match status" value="1"/>
</dbReference>
<name>A0A3R9RC55_9BACI</name>
<dbReference type="GO" id="GO:0006508">
    <property type="term" value="P:proteolysis"/>
    <property type="evidence" value="ECO:0007669"/>
    <property type="project" value="UniProtKB-KW"/>
</dbReference>
<organism evidence="10 11">
    <name type="scientific">Salibacterium salarium</name>
    <dbReference type="NCBI Taxonomy" id="284579"/>
    <lineage>
        <taxon>Bacteria</taxon>
        <taxon>Bacillati</taxon>
        <taxon>Bacillota</taxon>
        <taxon>Bacilli</taxon>
        <taxon>Bacillales</taxon>
        <taxon>Bacillaceae</taxon>
    </lineage>
</organism>
<dbReference type="CDD" id="cd00118">
    <property type="entry name" value="LysM"/>
    <property type="match status" value="1"/>
</dbReference>
<protein>
    <submittedName>
        <fullName evidence="10">LysM peptidoglycan-binding domain-containing protein</fullName>
    </submittedName>
</protein>
<dbReference type="Pfam" id="PF01476">
    <property type="entry name" value="LysM"/>
    <property type="match status" value="1"/>
</dbReference>
<keyword evidence="4" id="KW-0378">Hydrolase</keyword>
<dbReference type="InterPro" id="IPR034274">
    <property type="entry name" value="ENP1_M14_CPD"/>
</dbReference>
<dbReference type="InterPro" id="IPR018392">
    <property type="entry name" value="LysM"/>
</dbReference>
<evidence type="ECO:0000313" key="11">
    <source>
        <dbReference type="Proteomes" id="UP000275076"/>
    </source>
</evidence>
<sequence length="356" mass="41113">MKITWYKVKKGDTTAKIAFYHGVGIEALMNENRNIPAYYSYLEPGTFLRIPTNIGYDLSEKDYGCLYEYGWRELETDRLKMHSMIHSEKIGASVAGKPIWLFRTGSGKKKIFFSAAWHGNEWLNTWLLMKFLKEWQKNRIQKKRWFGIDLEELCREITLYIVPLVNPDGAALVQEGIHGVQHSQEEILKINEGFKDFRHWSANASGVDLNHQWPAEWKEEAASSPEHPFPRHFGGYTPLSEPESKAIYELSMKEKFSHVIALHSQGEEIYWGYAHQEPAESKELANRLAKVSSYRAVQTADSKAGYKDWFIKEFKRPGFTVETGVGQNPLPMEASMRMWITCLPLLLESCTFPDFS</sequence>
<comment type="similarity">
    <text evidence="2 7">Belongs to the peptidase M14 family.</text>
</comment>
<feature type="domain" description="LysM" evidence="8">
    <location>
        <begin position="4"/>
        <end position="50"/>
    </location>
</feature>
<dbReference type="Pfam" id="PF00246">
    <property type="entry name" value="Peptidase_M14"/>
    <property type="match status" value="1"/>
</dbReference>
<evidence type="ECO:0000256" key="3">
    <source>
        <dbReference type="ARBA" id="ARBA00022670"/>
    </source>
</evidence>
<dbReference type="PRINTS" id="PR00765">
    <property type="entry name" value="CRBOXYPTASEA"/>
</dbReference>
<evidence type="ECO:0000256" key="7">
    <source>
        <dbReference type="PROSITE-ProRule" id="PRU01379"/>
    </source>
</evidence>
<dbReference type="InterPro" id="IPR036779">
    <property type="entry name" value="LysM_dom_sf"/>
</dbReference>
<dbReference type="SMART" id="SM00631">
    <property type="entry name" value="Zn_pept"/>
    <property type="match status" value="1"/>
</dbReference>
<dbReference type="PANTHER" id="PTHR11705">
    <property type="entry name" value="PROTEASE FAMILY M14 CARBOXYPEPTIDASE A,B"/>
    <property type="match status" value="1"/>
</dbReference>
<dbReference type="RefSeq" id="WP_125557544.1">
    <property type="nucleotide sequence ID" value="NZ_RBVX01000018.1"/>
</dbReference>
<accession>A0A3R9RC55</accession>
<proteinExistence type="inferred from homology"/>
<dbReference type="InterPro" id="IPR000834">
    <property type="entry name" value="Peptidase_M14"/>
</dbReference>
<dbReference type="PROSITE" id="PS51782">
    <property type="entry name" value="LYSM"/>
    <property type="match status" value="1"/>
</dbReference>
<dbReference type="SMART" id="SM00257">
    <property type="entry name" value="LysM"/>
    <property type="match status" value="1"/>
</dbReference>
<dbReference type="Gene3D" id="3.40.630.10">
    <property type="entry name" value="Zn peptidases"/>
    <property type="match status" value="1"/>
</dbReference>
<keyword evidence="5" id="KW-0862">Zinc</keyword>
<evidence type="ECO:0000259" key="9">
    <source>
        <dbReference type="PROSITE" id="PS52035"/>
    </source>
</evidence>
<dbReference type="GO" id="GO:0008270">
    <property type="term" value="F:zinc ion binding"/>
    <property type="evidence" value="ECO:0007669"/>
    <property type="project" value="InterPro"/>
</dbReference>
<dbReference type="GO" id="GO:0004181">
    <property type="term" value="F:metallocarboxypeptidase activity"/>
    <property type="evidence" value="ECO:0007669"/>
    <property type="project" value="InterPro"/>
</dbReference>
<evidence type="ECO:0000259" key="8">
    <source>
        <dbReference type="PROSITE" id="PS51782"/>
    </source>
</evidence>
<feature type="active site" description="Proton donor/acceptor" evidence="7">
    <location>
        <position position="322"/>
    </location>
</feature>
<comment type="cofactor">
    <cofactor evidence="1">
        <name>Zn(2+)</name>
        <dbReference type="ChEBI" id="CHEBI:29105"/>
    </cofactor>
</comment>
<evidence type="ECO:0000256" key="4">
    <source>
        <dbReference type="ARBA" id="ARBA00022801"/>
    </source>
</evidence>
<dbReference type="GO" id="GO:0005615">
    <property type="term" value="C:extracellular space"/>
    <property type="evidence" value="ECO:0007669"/>
    <property type="project" value="TreeGrafter"/>
</dbReference>
<evidence type="ECO:0000256" key="5">
    <source>
        <dbReference type="ARBA" id="ARBA00022833"/>
    </source>
</evidence>
<dbReference type="AlphaFoldDB" id="A0A3R9RC55"/>
<dbReference type="SUPFAM" id="SSF54106">
    <property type="entry name" value="LysM domain"/>
    <property type="match status" value="1"/>
</dbReference>
<dbReference type="SUPFAM" id="SSF53187">
    <property type="entry name" value="Zn-dependent exopeptidases"/>
    <property type="match status" value="1"/>
</dbReference>